<comment type="caution">
    <text evidence="1">The sequence shown here is derived from an EMBL/GenBank/DDBJ whole genome shotgun (WGS) entry which is preliminary data.</text>
</comment>
<reference evidence="1 2" key="1">
    <citation type="submission" date="2020-08" db="EMBL/GenBank/DDBJ databases">
        <title>Genome public.</title>
        <authorList>
            <person name="Liu C."/>
            <person name="Sun Q."/>
        </authorList>
    </citation>
    <scope>NUCLEOTIDE SEQUENCE [LARGE SCALE GENOMIC DNA]</scope>
    <source>
        <strain evidence="1 2">NSJ-46</strain>
    </source>
</reference>
<name>A0ABR7NBA1_9FIRM</name>
<sequence>MRIKNMTVTSTFKYLWLKTVTDVDLSQHCAKCLIGEYDTRINNRITEAADIPLSNSVYYLCGVAYPYNWSKNFHLAFRPCEGNVLTYQSNGISITIEDAIELPIDPRFNHHPKMIYKSYSTCRNWQFANWFNDNLK</sequence>
<evidence type="ECO:0000313" key="1">
    <source>
        <dbReference type="EMBL" id="MBC8573680.1"/>
    </source>
</evidence>
<proteinExistence type="predicted"/>
<dbReference type="Proteomes" id="UP000657421">
    <property type="component" value="Unassembled WGS sequence"/>
</dbReference>
<evidence type="ECO:0000313" key="2">
    <source>
        <dbReference type="Proteomes" id="UP000657421"/>
    </source>
</evidence>
<dbReference type="RefSeq" id="WP_195978106.1">
    <property type="nucleotide sequence ID" value="NZ_JACRSZ010000011.1"/>
</dbReference>
<dbReference type="EMBL" id="JACRSZ010000011">
    <property type="protein sequence ID" value="MBC8573680.1"/>
    <property type="molecule type" value="Genomic_DNA"/>
</dbReference>
<gene>
    <name evidence="1" type="ORF">H8716_11390</name>
</gene>
<protein>
    <submittedName>
        <fullName evidence="1">Uncharacterized protein</fullName>
    </submittedName>
</protein>
<organism evidence="1 2">
    <name type="scientific">Jingyaoa shaoxingensis</name>
    <dbReference type="NCBI Taxonomy" id="2763671"/>
    <lineage>
        <taxon>Bacteria</taxon>
        <taxon>Bacillati</taxon>
        <taxon>Bacillota</taxon>
        <taxon>Clostridia</taxon>
        <taxon>Lachnospirales</taxon>
        <taxon>Lachnospiraceae</taxon>
        <taxon>Jingyaoa</taxon>
    </lineage>
</organism>
<keyword evidence="2" id="KW-1185">Reference proteome</keyword>
<accession>A0ABR7NBA1</accession>